<dbReference type="EMBL" id="LGRV01000003">
    <property type="protein sequence ID" value="KOS68824.1"/>
    <property type="molecule type" value="Genomic_DNA"/>
</dbReference>
<dbReference type="InterPro" id="IPR050563">
    <property type="entry name" value="4-hydroxybenzoyl-CoA_TE"/>
</dbReference>
<name>A0ABR5K1S8_9BACI</name>
<protein>
    <submittedName>
        <fullName evidence="3">4-hydroxybenzoyl-CoA thioesterase</fullName>
    </submittedName>
</protein>
<dbReference type="Gene3D" id="3.10.129.10">
    <property type="entry name" value="Hotdog Thioesterase"/>
    <property type="match status" value="1"/>
</dbReference>
<dbReference type="InterPro" id="IPR006684">
    <property type="entry name" value="YbgC/YbaW"/>
</dbReference>
<accession>A0ABR5K1S8</accession>
<comment type="caution">
    <text evidence="3">The sequence shown here is derived from an EMBL/GenBank/DDBJ whole genome shotgun (WGS) entry which is preliminary data.</text>
</comment>
<dbReference type="SUPFAM" id="SSF54637">
    <property type="entry name" value="Thioesterase/thiol ester dehydrase-isomerase"/>
    <property type="match status" value="1"/>
</dbReference>
<reference evidence="4" key="1">
    <citation type="submission" date="2015-07" db="EMBL/GenBank/DDBJ databases">
        <title>Fjat-14205 dsm 2895.</title>
        <authorList>
            <person name="Liu B."/>
            <person name="Wang J."/>
            <person name="Zhu Y."/>
            <person name="Liu G."/>
            <person name="Chen Q."/>
            <person name="Chen Z."/>
            <person name="Lan J."/>
            <person name="Che J."/>
            <person name="Ge C."/>
            <person name="Shi H."/>
            <person name="Pan Z."/>
            <person name="Liu X."/>
        </authorList>
    </citation>
    <scope>NUCLEOTIDE SEQUENCE [LARGE SCALE GENOMIC DNA]</scope>
    <source>
        <strain evidence="4">DSM 25560</strain>
    </source>
</reference>
<dbReference type="Pfam" id="PF13279">
    <property type="entry name" value="4HBT_2"/>
    <property type="match status" value="1"/>
</dbReference>
<proteinExistence type="inferred from homology"/>
<keyword evidence="2" id="KW-0378">Hydrolase</keyword>
<dbReference type="CDD" id="cd00586">
    <property type="entry name" value="4HBT"/>
    <property type="match status" value="1"/>
</dbReference>
<dbReference type="PANTHER" id="PTHR31793:SF27">
    <property type="entry name" value="NOVEL THIOESTERASE SUPERFAMILY DOMAIN AND SAPOSIN A-TYPE DOMAIN CONTAINING PROTEIN (0610012H03RIK)"/>
    <property type="match status" value="1"/>
</dbReference>
<dbReference type="RefSeq" id="WP_053583676.1">
    <property type="nucleotide sequence ID" value="NZ_LGRV01000003.1"/>
</dbReference>
<dbReference type="Proteomes" id="UP000050668">
    <property type="component" value="Unassembled WGS sequence"/>
</dbReference>
<evidence type="ECO:0000256" key="1">
    <source>
        <dbReference type="ARBA" id="ARBA00005953"/>
    </source>
</evidence>
<dbReference type="InterPro" id="IPR029069">
    <property type="entry name" value="HotDog_dom_sf"/>
</dbReference>
<dbReference type="PANTHER" id="PTHR31793">
    <property type="entry name" value="4-HYDROXYBENZOYL-COA THIOESTERASE FAMILY MEMBER"/>
    <property type="match status" value="1"/>
</dbReference>
<sequence length="136" mass="15893">MAVDYSFKVRFGDTDAVAIVFFPNFYRWMDEATHEFFTELGHPTSELLSIEKISTPLLDSKCEFKTPLFFEDEVIVKTEVAEIHNKVFKLSHTFYRGETLVAEGYTLRAWTSFKGQPKAFEIPDYIRKKLIAHQKE</sequence>
<evidence type="ECO:0000313" key="4">
    <source>
        <dbReference type="Proteomes" id="UP000050668"/>
    </source>
</evidence>
<evidence type="ECO:0000313" key="3">
    <source>
        <dbReference type="EMBL" id="KOS68824.1"/>
    </source>
</evidence>
<dbReference type="PIRSF" id="PIRSF003230">
    <property type="entry name" value="YbgC"/>
    <property type="match status" value="1"/>
</dbReference>
<gene>
    <name evidence="3" type="ORF">AEA09_09920</name>
</gene>
<organism evidence="3 4">
    <name type="scientific">Lysinibacillus contaminans</name>
    <dbReference type="NCBI Taxonomy" id="1293441"/>
    <lineage>
        <taxon>Bacteria</taxon>
        <taxon>Bacillati</taxon>
        <taxon>Bacillota</taxon>
        <taxon>Bacilli</taxon>
        <taxon>Bacillales</taxon>
        <taxon>Bacillaceae</taxon>
        <taxon>Lysinibacillus</taxon>
    </lineage>
</organism>
<evidence type="ECO:0000256" key="2">
    <source>
        <dbReference type="ARBA" id="ARBA00022801"/>
    </source>
</evidence>
<keyword evidence="4" id="KW-1185">Reference proteome</keyword>
<comment type="similarity">
    <text evidence="1">Belongs to the 4-hydroxybenzoyl-CoA thioesterase family.</text>
</comment>